<feature type="domain" description="Carboxylesterase type B" evidence="5">
    <location>
        <begin position="5"/>
        <end position="322"/>
    </location>
</feature>
<evidence type="ECO:0000313" key="6">
    <source>
        <dbReference type="EMBL" id="GAA2227195.1"/>
    </source>
</evidence>
<comment type="caution">
    <text evidence="6">The sequence shown here is derived from an EMBL/GenBank/DDBJ whole genome shotgun (WGS) entry which is preliminary data.</text>
</comment>
<evidence type="ECO:0000256" key="2">
    <source>
        <dbReference type="ARBA" id="ARBA00022801"/>
    </source>
</evidence>
<dbReference type="EC" id="3.1.1.-" evidence="3"/>
<dbReference type="Pfam" id="PF00135">
    <property type="entry name" value="COesterase"/>
    <property type="match status" value="1"/>
</dbReference>
<feature type="region of interest" description="Disordered" evidence="4">
    <location>
        <begin position="1"/>
        <end position="20"/>
    </location>
</feature>
<name>A0ABN3DCL1_9ACTN</name>
<keyword evidence="2 3" id="KW-0378">Hydrolase</keyword>
<dbReference type="Proteomes" id="UP001500305">
    <property type="component" value="Unassembled WGS sequence"/>
</dbReference>
<reference evidence="6 7" key="1">
    <citation type="journal article" date="2019" name="Int. J. Syst. Evol. Microbiol.">
        <title>The Global Catalogue of Microorganisms (GCM) 10K type strain sequencing project: providing services to taxonomists for standard genome sequencing and annotation.</title>
        <authorList>
            <consortium name="The Broad Institute Genomics Platform"/>
            <consortium name="The Broad Institute Genome Sequencing Center for Infectious Disease"/>
            <person name="Wu L."/>
            <person name="Ma J."/>
        </authorList>
    </citation>
    <scope>NUCLEOTIDE SEQUENCE [LARGE SCALE GENOMIC DNA]</scope>
    <source>
        <strain evidence="6 7">JCM 7356</strain>
    </source>
</reference>
<gene>
    <name evidence="6" type="ORF">GCM10010430_03200</name>
</gene>
<dbReference type="SUPFAM" id="SSF53474">
    <property type="entry name" value="alpha/beta-Hydrolases"/>
    <property type="match status" value="1"/>
</dbReference>
<dbReference type="EMBL" id="BAAATR010000001">
    <property type="protein sequence ID" value="GAA2227195.1"/>
    <property type="molecule type" value="Genomic_DNA"/>
</dbReference>
<sequence length="506" mass="52936">MSDPAPQVSTTTGTVRGERRNGLAVFRGIPYAAPPVGPLRFGAPRPARPWDGVRDATRLGPPPPQSGPAAQAVPAASAQVVAGDDWLTLNVWSPDLGDAGLPVLVWIHGGVYLADFSGNPLYEGSAIAELGMTVVTCNYRTGAEGFALFPDTPANRGLLDQIAVLEWVRENIRGFGGDPDRVTVCGQSAGAGSIATLLSMERAAGLFGRAILQSVPGMYCTTAFATAVATELTRLLGTAPAPADPQKLAETVTALIATMPAESARWGRAGQAATPFAPVVDGEILPELPWSALAEGATAARAAGVDLLLGHTRDEARLFTAMAGLLGQVTDAQADTALRAFAPGPDGPHSYRTAFPAASAQDLWELVLSDALFRIPTQRLAEFHTAAGGRTFRYELCWPSPAAGGALGSCHSLDVPLLFGSYDNPGAQLLLGPDQPSAETHAMADTIRRNWVAFASTGDPGWPAARPDQPRTRILDTVPATADHVEEASLRIWSGQPLEPFDLPPA</sequence>
<evidence type="ECO:0000256" key="3">
    <source>
        <dbReference type="RuleBase" id="RU361235"/>
    </source>
</evidence>
<dbReference type="PANTHER" id="PTHR11559">
    <property type="entry name" value="CARBOXYLESTERASE"/>
    <property type="match status" value="1"/>
</dbReference>
<dbReference type="PROSITE" id="PS00122">
    <property type="entry name" value="CARBOXYLESTERASE_B_1"/>
    <property type="match status" value="1"/>
</dbReference>
<evidence type="ECO:0000256" key="4">
    <source>
        <dbReference type="SAM" id="MobiDB-lite"/>
    </source>
</evidence>
<dbReference type="InterPro" id="IPR019826">
    <property type="entry name" value="Carboxylesterase_B_AS"/>
</dbReference>
<keyword evidence="7" id="KW-1185">Reference proteome</keyword>
<protein>
    <recommendedName>
        <fullName evidence="3">Carboxylic ester hydrolase</fullName>
        <ecNumber evidence="3">3.1.1.-</ecNumber>
    </recommendedName>
</protein>
<dbReference type="InterPro" id="IPR002018">
    <property type="entry name" value="CarbesteraseB"/>
</dbReference>
<comment type="similarity">
    <text evidence="1 3">Belongs to the type-B carboxylesterase/lipase family.</text>
</comment>
<dbReference type="Gene3D" id="3.40.50.1820">
    <property type="entry name" value="alpha/beta hydrolase"/>
    <property type="match status" value="1"/>
</dbReference>
<accession>A0ABN3DCL1</accession>
<dbReference type="RefSeq" id="WP_344634318.1">
    <property type="nucleotide sequence ID" value="NZ_BAAATR010000001.1"/>
</dbReference>
<proteinExistence type="inferred from homology"/>
<evidence type="ECO:0000313" key="7">
    <source>
        <dbReference type="Proteomes" id="UP001500305"/>
    </source>
</evidence>
<dbReference type="InterPro" id="IPR050309">
    <property type="entry name" value="Type-B_Carboxylest/Lipase"/>
</dbReference>
<evidence type="ECO:0000259" key="5">
    <source>
        <dbReference type="Pfam" id="PF00135"/>
    </source>
</evidence>
<evidence type="ECO:0000256" key="1">
    <source>
        <dbReference type="ARBA" id="ARBA00005964"/>
    </source>
</evidence>
<feature type="region of interest" description="Disordered" evidence="4">
    <location>
        <begin position="43"/>
        <end position="73"/>
    </location>
</feature>
<dbReference type="InterPro" id="IPR029058">
    <property type="entry name" value="AB_hydrolase_fold"/>
</dbReference>
<organism evidence="6 7">
    <name type="scientific">Kitasatospora cystarginea</name>
    <dbReference type="NCBI Taxonomy" id="58350"/>
    <lineage>
        <taxon>Bacteria</taxon>
        <taxon>Bacillati</taxon>
        <taxon>Actinomycetota</taxon>
        <taxon>Actinomycetes</taxon>
        <taxon>Kitasatosporales</taxon>
        <taxon>Streptomycetaceae</taxon>
        <taxon>Kitasatospora</taxon>
    </lineage>
</organism>